<organism evidence="1">
    <name type="scientific">uncultured Caudovirales phage</name>
    <dbReference type="NCBI Taxonomy" id="2100421"/>
    <lineage>
        <taxon>Viruses</taxon>
        <taxon>Duplodnaviria</taxon>
        <taxon>Heunggongvirae</taxon>
        <taxon>Uroviricota</taxon>
        <taxon>Caudoviricetes</taxon>
        <taxon>Peduoviridae</taxon>
        <taxon>Maltschvirus</taxon>
        <taxon>Maltschvirus maltsch</taxon>
    </lineage>
</organism>
<accession>A0A6J5Q204</accession>
<name>A0A6J5Q204_9CAUD</name>
<sequence>MKEYVKSFGSINESVKQNGIILIKGKPKGKGKEQMLYAAHVNSCAEVRPGAMMMFLSDTFYRIRKDDGKLKGVRINWKSEDSLKDAINSKSPGKLSIVRNNTKTPFHWKTLKHTNMSDALNAVEKDIFGDDYLFESADLNQPIENTVVQDAMDAIFKDGPNVILLDWKIPNDSLMDAIDGEGDGTEEVEWDATFECVHVGRPELDERLKEKELRRFEIVIYFKSAFEFTRKYYSGSYDSPPDEDTEITSIETQITSIQLVGSTATDFEEDFGFSSIVSEMEDYDLESIVEKRHVKFI</sequence>
<gene>
    <name evidence="1" type="ORF">UFOVP972_209</name>
</gene>
<reference evidence="1" key="1">
    <citation type="submission" date="2020-05" db="EMBL/GenBank/DDBJ databases">
        <authorList>
            <person name="Chiriac C."/>
            <person name="Salcher M."/>
            <person name="Ghai R."/>
            <person name="Kavagutti S V."/>
        </authorList>
    </citation>
    <scope>NUCLEOTIDE SEQUENCE</scope>
</reference>
<dbReference type="EMBL" id="LR796923">
    <property type="protein sequence ID" value="CAB4175478.1"/>
    <property type="molecule type" value="Genomic_DNA"/>
</dbReference>
<evidence type="ECO:0000313" key="1">
    <source>
        <dbReference type="EMBL" id="CAB4175478.1"/>
    </source>
</evidence>
<protein>
    <submittedName>
        <fullName evidence="1">Uncharacterized protein</fullName>
    </submittedName>
</protein>
<proteinExistence type="predicted"/>